<evidence type="ECO:0000313" key="3">
    <source>
        <dbReference type="EMBL" id="EFU81700.1"/>
    </source>
</evidence>
<protein>
    <submittedName>
        <fullName evidence="3">Ser/Thr phosphatase family protein</fullName>
    </submittedName>
</protein>
<dbReference type="InterPro" id="IPR051158">
    <property type="entry name" value="Metallophosphoesterase_sf"/>
</dbReference>
<evidence type="ECO:0000313" key="4">
    <source>
        <dbReference type="Proteomes" id="UP000003343"/>
    </source>
</evidence>
<dbReference type="Pfam" id="PF00149">
    <property type="entry name" value="Metallophos"/>
    <property type="match status" value="1"/>
</dbReference>
<dbReference type="EMBL" id="AEPZ01000010">
    <property type="protein sequence ID" value="EFU81700.1"/>
    <property type="molecule type" value="Genomic_DNA"/>
</dbReference>
<name>E6M5F2_9ACTO</name>
<dbReference type="Gene3D" id="3.60.21.10">
    <property type="match status" value="1"/>
</dbReference>
<feature type="compositionally biased region" description="Low complexity" evidence="1">
    <location>
        <begin position="251"/>
        <end position="271"/>
    </location>
</feature>
<proteinExistence type="predicted"/>
<dbReference type="InterPro" id="IPR004843">
    <property type="entry name" value="Calcineurin-like_PHP"/>
</dbReference>
<keyword evidence="4" id="KW-1185">Reference proteome</keyword>
<dbReference type="PANTHER" id="PTHR31302:SF20">
    <property type="entry name" value="CONSERVED PROTEIN"/>
    <property type="match status" value="1"/>
</dbReference>
<organism evidence="3 4">
    <name type="scientific">Mobiluncus holmesii ATCC 35242</name>
    <dbReference type="NCBI Taxonomy" id="887899"/>
    <lineage>
        <taxon>Bacteria</taxon>
        <taxon>Bacillati</taxon>
        <taxon>Actinomycetota</taxon>
        <taxon>Actinomycetes</taxon>
        <taxon>Actinomycetales</taxon>
        <taxon>Actinomycetaceae</taxon>
        <taxon>Mobiluncus</taxon>
    </lineage>
</organism>
<sequence>MNPSSWTRAWTALKVGAVTAGAVAWSAARASRAYQLRHLTVPVPGRALRSIAAPGTNVPVPRFGVAGTPEFPGLRVLHLSDTHFYRGREDLVGWLRVLAKRAGTDFDLVVLTGDMLSSSYGDAHLVTPALQPFIDSGVPGAYVFGDHDFFASRVGNPLKYLWSTSESSRAGPAVVKRIGQPGQGNHLTRLLADSGWLNLNNANGSMDVRGVRLEFSGVNDPHGHRDRYVGFDGDGSGSLGSSGGAGRSGQDGEVVSGEVVSGEVTSGDVSGKVAGSGTSGPHQGGSTSAGGVGFSNEYLRATGRSLRLGLSHAPYARVLNRFLSDGTDLVFCGHTHGGQVCLPGGHALVTNCDLDPHFASGLFKWQAEARPGHECNIGELDRASMSVCVSPGLGTSPFTPWRVFCPPVAYIVELVAAESVPAKR</sequence>
<accession>E6M5F2</accession>
<dbReference type="HOGENOM" id="CLU_025443_4_0_11"/>
<dbReference type="PANTHER" id="PTHR31302">
    <property type="entry name" value="TRANSMEMBRANE PROTEIN WITH METALLOPHOSPHOESTERASE DOMAIN-RELATED"/>
    <property type="match status" value="1"/>
</dbReference>
<comment type="caution">
    <text evidence="3">The sequence shown here is derived from an EMBL/GenBank/DDBJ whole genome shotgun (WGS) entry which is preliminary data.</text>
</comment>
<dbReference type="RefSeq" id="WP_004011362.1">
    <property type="nucleotide sequence ID" value="NZ_GL622346.1"/>
</dbReference>
<dbReference type="GO" id="GO:0009245">
    <property type="term" value="P:lipid A biosynthetic process"/>
    <property type="evidence" value="ECO:0007669"/>
    <property type="project" value="TreeGrafter"/>
</dbReference>
<dbReference type="AlphaFoldDB" id="E6M5F2"/>
<dbReference type="GO" id="GO:0008758">
    <property type="term" value="F:UDP-2,3-diacylglucosamine hydrolase activity"/>
    <property type="evidence" value="ECO:0007669"/>
    <property type="project" value="TreeGrafter"/>
</dbReference>
<evidence type="ECO:0000259" key="2">
    <source>
        <dbReference type="Pfam" id="PF00149"/>
    </source>
</evidence>
<gene>
    <name evidence="3" type="ORF">HMPREF0576_1542</name>
</gene>
<dbReference type="SUPFAM" id="SSF56300">
    <property type="entry name" value="Metallo-dependent phosphatases"/>
    <property type="match status" value="1"/>
</dbReference>
<dbReference type="InterPro" id="IPR029052">
    <property type="entry name" value="Metallo-depent_PP-like"/>
</dbReference>
<feature type="compositionally biased region" description="Gly residues" evidence="1">
    <location>
        <begin position="232"/>
        <end position="249"/>
    </location>
</feature>
<dbReference type="GO" id="GO:0016020">
    <property type="term" value="C:membrane"/>
    <property type="evidence" value="ECO:0007669"/>
    <property type="project" value="GOC"/>
</dbReference>
<feature type="region of interest" description="Disordered" evidence="1">
    <location>
        <begin position="226"/>
        <end position="293"/>
    </location>
</feature>
<dbReference type="Proteomes" id="UP000003343">
    <property type="component" value="Unassembled WGS sequence"/>
</dbReference>
<reference evidence="3 4" key="1">
    <citation type="submission" date="2010-12" db="EMBL/GenBank/DDBJ databases">
        <authorList>
            <person name="Muzny D."/>
            <person name="Qin X."/>
            <person name="Deng J."/>
            <person name="Jiang H."/>
            <person name="Liu Y."/>
            <person name="Qu J."/>
            <person name="Song X.-Z."/>
            <person name="Zhang L."/>
            <person name="Thornton R."/>
            <person name="Coyle M."/>
            <person name="Francisco L."/>
            <person name="Jackson L."/>
            <person name="Javaid M."/>
            <person name="Korchina V."/>
            <person name="Kovar C."/>
            <person name="Mata R."/>
            <person name="Mathew T."/>
            <person name="Ngo R."/>
            <person name="Nguyen L."/>
            <person name="Nguyen N."/>
            <person name="Okwuonu G."/>
            <person name="Ongeri F."/>
            <person name="Pham C."/>
            <person name="Simmons D."/>
            <person name="Wilczek-Boney K."/>
            <person name="Hale W."/>
            <person name="Jakkamsetti A."/>
            <person name="Pham P."/>
            <person name="Ruth R."/>
            <person name="San Lucas F."/>
            <person name="Warren J."/>
            <person name="Zhang J."/>
            <person name="Zhao Z."/>
            <person name="Zhou C."/>
            <person name="Zhu D."/>
            <person name="Lee S."/>
            <person name="Bess C."/>
            <person name="Blankenburg K."/>
            <person name="Forbes L."/>
            <person name="Fu Q."/>
            <person name="Gubbala S."/>
            <person name="Hirani K."/>
            <person name="Jayaseelan J.C."/>
            <person name="Lara F."/>
            <person name="Munidasa M."/>
            <person name="Palculict T."/>
            <person name="Patil S."/>
            <person name="Pu L.-L."/>
            <person name="Saada N."/>
            <person name="Tang L."/>
            <person name="Weissenberger G."/>
            <person name="Zhu Y."/>
            <person name="Hemphill L."/>
            <person name="Shang Y."/>
            <person name="Youmans B."/>
            <person name="Ayvaz T."/>
            <person name="Ross M."/>
            <person name="Santibanez J."/>
            <person name="Aqrawi P."/>
            <person name="Gross S."/>
            <person name="Joshi V."/>
            <person name="Fowler G."/>
            <person name="Nazareth L."/>
            <person name="Reid J."/>
            <person name="Worley K."/>
            <person name="Petrosino J."/>
            <person name="Highlander S."/>
            <person name="Gibbs R."/>
        </authorList>
    </citation>
    <scope>NUCLEOTIDE SEQUENCE [LARGE SCALE GENOMIC DNA]</scope>
    <source>
        <strain evidence="3 4">ATCC 35242</strain>
    </source>
</reference>
<evidence type="ECO:0000256" key="1">
    <source>
        <dbReference type="SAM" id="MobiDB-lite"/>
    </source>
</evidence>
<feature type="domain" description="Calcineurin-like phosphoesterase" evidence="2">
    <location>
        <begin position="74"/>
        <end position="164"/>
    </location>
</feature>